<reference evidence="1 2" key="1">
    <citation type="submission" date="2024-06" db="EMBL/GenBank/DDBJ databases">
        <title>The draft genome of Grus japonensis, version 3.</title>
        <authorList>
            <person name="Nabeshima K."/>
            <person name="Suzuki S."/>
            <person name="Onuma M."/>
        </authorList>
    </citation>
    <scope>NUCLEOTIDE SEQUENCE [LARGE SCALE GENOMIC DNA]</scope>
    <source>
        <strain evidence="1 2">451A</strain>
    </source>
</reference>
<dbReference type="EMBL" id="BAAFJT010000001">
    <property type="protein sequence ID" value="GAB0180253.1"/>
    <property type="molecule type" value="Genomic_DNA"/>
</dbReference>
<accession>A0ABC9W4U2</accession>
<comment type="caution">
    <text evidence="1">The sequence shown here is derived from an EMBL/GenBank/DDBJ whole genome shotgun (WGS) entry which is preliminary data.</text>
</comment>
<evidence type="ECO:0000313" key="1">
    <source>
        <dbReference type="EMBL" id="GAB0180253.1"/>
    </source>
</evidence>
<evidence type="ECO:0000313" key="2">
    <source>
        <dbReference type="Proteomes" id="UP001623348"/>
    </source>
</evidence>
<protein>
    <submittedName>
        <fullName evidence="1">Uncharacterized protein</fullName>
    </submittedName>
</protein>
<sequence>MVKTMVMHIVPLKPTEDYSGADIHLQPAVDTMLEQVGVSRRKLLLMETLCWSGVLAGPVTPWGIHTGAVCS</sequence>
<dbReference type="AlphaFoldDB" id="A0ABC9W4U2"/>
<gene>
    <name evidence="1" type="ORF">GRJ2_000490600</name>
</gene>
<dbReference type="Proteomes" id="UP001623348">
    <property type="component" value="Unassembled WGS sequence"/>
</dbReference>
<keyword evidence="2" id="KW-1185">Reference proteome</keyword>
<proteinExistence type="predicted"/>
<organism evidence="1 2">
    <name type="scientific">Grus japonensis</name>
    <name type="common">Japanese crane</name>
    <name type="synonym">Red-crowned crane</name>
    <dbReference type="NCBI Taxonomy" id="30415"/>
    <lineage>
        <taxon>Eukaryota</taxon>
        <taxon>Metazoa</taxon>
        <taxon>Chordata</taxon>
        <taxon>Craniata</taxon>
        <taxon>Vertebrata</taxon>
        <taxon>Euteleostomi</taxon>
        <taxon>Archelosauria</taxon>
        <taxon>Archosauria</taxon>
        <taxon>Dinosauria</taxon>
        <taxon>Saurischia</taxon>
        <taxon>Theropoda</taxon>
        <taxon>Coelurosauria</taxon>
        <taxon>Aves</taxon>
        <taxon>Neognathae</taxon>
        <taxon>Neoaves</taxon>
        <taxon>Gruiformes</taxon>
        <taxon>Gruidae</taxon>
        <taxon>Grus</taxon>
    </lineage>
</organism>
<name>A0ABC9W4U2_GRUJA</name>